<dbReference type="Pfam" id="PF01966">
    <property type="entry name" value="HD"/>
    <property type="match status" value="1"/>
</dbReference>
<protein>
    <recommendedName>
        <fullName evidence="1">HD domain-containing protein</fullName>
    </recommendedName>
</protein>
<dbReference type="NCBIfam" id="TIGR00277">
    <property type="entry name" value="HDIG"/>
    <property type="match status" value="1"/>
</dbReference>
<dbReference type="PROSITE" id="PS51831">
    <property type="entry name" value="HD"/>
    <property type="match status" value="1"/>
</dbReference>
<feature type="domain" description="HD" evidence="1">
    <location>
        <begin position="20"/>
        <end position="127"/>
    </location>
</feature>
<dbReference type="SUPFAM" id="SSF109604">
    <property type="entry name" value="HD-domain/PDEase-like"/>
    <property type="match status" value="1"/>
</dbReference>
<dbReference type="InterPro" id="IPR003607">
    <property type="entry name" value="HD/PDEase_dom"/>
</dbReference>
<organism evidence="2 3">
    <name type="scientific">Methanocella arvoryzae (strain DSM 22066 / NBRC 105507 / MRE50)</name>
    <dbReference type="NCBI Taxonomy" id="351160"/>
    <lineage>
        <taxon>Archaea</taxon>
        <taxon>Methanobacteriati</taxon>
        <taxon>Methanobacteriota</taxon>
        <taxon>Stenosarchaea group</taxon>
        <taxon>Methanomicrobia</taxon>
        <taxon>Methanocellales</taxon>
        <taxon>Methanocellaceae</taxon>
        <taxon>Methanocella</taxon>
    </lineage>
</organism>
<dbReference type="PANTHER" id="PTHR38659:SF2">
    <property type="entry name" value="HDIG DOMAIN PROTEIN"/>
    <property type="match status" value="1"/>
</dbReference>
<dbReference type="InterPro" id="IPR006674">
    <property type="entry name" value="HD_domain"/>
</dbReference>
<keyword evidence="3" id="KW-1185">Reference proteome</keyword>
<dbReference type="Gene3D" id="1.10.3210.10">
    <property type="entry name" value="Hypothetical protein af1432"/>
    <property type="match status" value="1"/>
</dbReference>
<dbReference type="PANTHER" id="PTHR38659">
    <property type="entry name" value="METAL-DEPENDENT PHOSPHOHYDROLASE"/>
    <property type="match status" value="1"/>
</dbReference>
<accession>Q0W8N7</accession>
<evidence type="ECO:0000259" key="1">
    <source>
        <dbReference type="PROSITE" id="PS51831"/>
    </source>
</evidence>
<dbReference type="AlphaFoldDB" id="Q0W8N7"/>
<dbReference type="KEGG" id="rci:LRC275"/>
<dbReference type="Proteomes" id="UP000000663">
    <property type="component" value="Chromosome"/>
</dbReference>
<proteinExistence type="predicted"/>
<evidence type="ECO:0000313" key="3">
    <source>
        <dbReference type="Proteomes" id="UP000000663"/>
    </source>
</evidence>
<reference evidence="2 3" key="1">
    <citation type="journal article" date="2006" name="Science">
        <title>Genome of rice cluster I archaea -- the key methane producers in the rice rhizosphere.</title>
        <authorList>
            <person name="Erkel C."/>
            <person name="Kube M."/>
            <person name="Reinhardt R."/>
            <person name="Liesack W."/>
        </authorList>
    </citation>
    <scope>NUCLEOTIDE SEQUENCE [LARGE SCALE GENOMIC DNA]</scope>
    <source>
        <strain evidence="3">DSM 22066 / NBRC 105507 / MRE50</strain>
    </source>
</reference>
<dbReference type="InterPro" id="IPR006675">
    <property type="entry name" value="HDIG_dom"/>
</dbReference>
<evidence type="ECO:0000313" key="2">
    <source>
        <dbReference type="EMBL" id="CAJ35256.1"/>
    </source>
</evidence>
<dbReference type="STRING" id="351160.LRC275"/>
<name>Q0W8N7_METAR</name>
<dbReference type="CDD" id="cd00077">
    <property type="entry name" value="HDc"/>
    <property type="match status" value="1"/>
</dbReference>
<dbReference type="SMART" id="SM00471">
    <property type="entry name" value="HDc"/>
    <property type="match status" value="1"/>
</dbReference>
<sequence length="217" mass="23960">MMKPEEALALLKKYGTSDSVIEHVKAVRDYAMELAAQHDCDRELVEAGALLHDIGRSRTHSIDHAIIGAAILRQEGVDERIIRITERHIGAGLTDEDAVNLGLPPGDYLPKTMEEKIVCQADNLMGSKDRISIHEAIATAEEKWSPDGVKRLIQLQFEVFKPVEVSINSRACDKKQIEEAIGSLDVLYKKKVEIGTCKILLYGSDAEKAAGNLKKMA</sequence>
<gene>
    <name evidence="2" type="ORF">LRC275</name>
</gene>
<dbReference type="EMBL" id="AM114193">
    <property type="protein sequence ID" value="CAJ35256.1"/>
    <property type="molecule type" value="Genomic_DNA"/>
</dbReference>
<dbReference type="eggNOG" id="arCOG01858">
    <property type="taxonomic scope" value="Archaea"/>
</dbReference>